<protein>
    <submittedName>
        <fullName evidence="1">Uncharacterized protein</fullName>
    </submittedName>
</protein>
<accession>A0A644W4S4</accession>
<evidence type="ECO:0000313" key="1">
    <source>
        <dbReference type="EMBL" id="MPL98711.1"/>
    </source>
</evidence>
<proteinExistence type="predicted"/>
<gene>
    <name evidence="1" type="ORF">SDC9_44918</name>
</gene>
<comment type="caution">
    <text evidence="1">The sequence shown here is derived from an EMBL/GenBank/DDBJ whole genome shotgun (WGS) entry which is preliminary data.</text>
</comment>
<sequence>MTGSSDWLAAIDATDGTKMERVIRQPVSGGEGWPCRLNSPATPSAECSGKVNTTAADAVLSWPETQPVRDESFNKQIEYQSFERWFSYDKVLPVNKSLHVACPVDVESARKY</sequence>
<organism evidence="1">
    <name type="scientific">bioreactor metagenome</name>
    <dbReference type="NCBI Taxonomy" id="1076179"/>
    <lineage>
        <taxon>unclassified sequences</taxon>
        <taxon>metagenomes</taxon>
        <taxon>ecological metagenomes</taxon>
    </lineage>
</organism>
<dbReference type="EMBL" id="VSSQ01000624">
    <property type="protein sequence ID" value="MPL98711.1"/>
    <property type="molecule type" value="Genomic_DNA"/>
</dbReference>
<reference evidence="1" key="1">
    <citation type="submission" date="2019-08" db="EMBL/GenBank/DDBJ databases">
        <authorList>
            <person name="Kucharzyk K."/>
            <person name="Murdoch R.W."/>
            <person name="Higgins S."/>
            <person name="Loffler F."/>
        </authorList>
    </citation>
    <scope>NUCLEOTIDE SEQUENCE</scope>
</reference>
<name>A0A644W4S4_9ZZZZ</name>
<dbReference type="AlphaFoldDB" id="A0A644W4S4"/>